<dbReference type="GO" id="GO:0005886">
    <property type="term" value="C:plasma membrane"/>
    <property type="evidence" value="ECO:0007669"/>
    <property type="project" value="TreeGrafter"/>
</dbReference>
<dbReference type="InterPro" id="IPR029025">
    <property type="entry name" value="T3SS_substrate_exporter_C"/>
</dbReference>
<organism evidence="2 3">
    <name type="scientific">Piscinibacter gummiphilus</name>
    <dbReference type="NCBI Taxonomy" id="946333"/>
    <lineage>
        <taxon>Bacteria</taxon>
        <taxon>Pseudomonadati</taxon>
        <taxon>Pseudomonadota</taxon>
        <taxon>Betaproteobacteria</taxon>
        <taxon>Burkholderiales</taxon>
        <taxon>Sphaerotilaceae</taxon>
        <taxon>Piscinibacter</taxon>
    </lineage>
</organism>
<evidence type="ECO:0000313" key="3">
    <source>
        <dbReference type="Proteomes" id="UP000193427"/>
    </source>
</evidence>
<evidence type="ECO:0000256" key="1">
    <source>
        <dbReference type="ARBA" id="ARBA00010690"/>
    </source>
</evidence>
<dbReference type="SUPFAM" id="SSF160544">
    <property type="entry name" value="EscU C-terminal domain-like"/>
    <property type="match status" value="1"/>
</dbReference>
<dbReference type="Gene3D" id="3.40.1690.10">
    <property type="entry name" value="secretion proteins EscU"/>
    <property type="match status" value="1"/>
</dbReference>
<dbReference type="PANTHER" id="PTHR30531:SF14">
    <property type="entry name" value="SURFACE PRESENTATION OF ANTIGENS PROTEIN SPAS"/>
    <property type="match status" value="1"/>
</dbReference>
<dbReference type="OrthoDB" id="9807950at2"/>
<dbReference type="GO" id="GO:0009306">
    <property type="term" value="P:protein secretion"/>
    <property type="evidence" value="ECO:0007669"/>
    <property type="project" value="InterPro"/>
</dbReference>
<protein>
    <submittedName>
        <fullName evidence="2">Uncharacterized protein</fullName>
    </submittedName>
</protein>
<dbReference type="KEGG" id="rgu:A4W93_05035"/>
<dbReference type="RefSeq" id="WP_157782112.1">
    <property type="nucleotide sequence ID" value="NZ_BSPR01000002.1"/>
</dbReference>
<dbReference type="STRING" id="946333.A4W93_05035"/>
<dbReference type="InterPro" id="IPR006135">
    <property type="entry name" value="T3SS_substrate_exporter"/>
</dbReference>
<dbReference type="AlphaFoldDB" id="A0A1W6L527"/>
<keyword evidence="3" id="KW-1185">Reference proteome</keyword>
<reference evidence="2 3" key="1">
    <citation type="submission" date="2016-04" db="EMBL/GenBank/DDBJ databases">
        <title>Complete genome sequence of natural rubber-degrading, novel Gram-negative bacterium, Rhizobacter gummiphilus strain NS21.</title>
        <authorList>
            <person name="Tabata M."/>
            <person name="Kasai D."/>
            <person name="Fukuda M."/>
        </authorList>
    </citation>
    <scope>NUCLEOTIDE SEQUENCE [LARGE SCALE GENOMIC DNA]</scope>
    <source>
        <strain evidence="2 3">NS21</strain>
    </source>
</reference>
<dbReference type="PANTHER" id="PTHR30531">
    <property type="entry name" value="FLAGELLAR BIOSYNTHETIC PROTEIN FLHB"/>
    <property type="match status" value="1"/>
</dbReference>
<gene>
    <name evidence="2" type="ORF">A4W93_05035</name>
</gene>
<evidence type="ECO:0000313" key="2">
    <source>
        <dbReference type="EMBL" id="ARN19322.1"/>
    </source>
</evidence>
<dbReference type="Proteomes" id="UP000193427">
    <property type="component" value="Chromosome"/>
</dbReference>
<sequence>MADGQTDLDRSEAASPFKLQKAHDRGSIFRSMEVTFAVVLLALTACAYGLGEATLRRAGQLLFAGLSMSGRSSLEPQGALSAAWLLAVAAAQVVAPLLFVVWIAGTGAAALQARGVFSAEPLRPDFSRLNPAQGFKKLFSLRSLIDLLRNAVKLLLLGVAAILWGTNHLGDILSMQQLPVRAQAALGLRLIAGGLGLVATLYIVFALFDWLFNRWDFGRQMRMSKREMKDEHKEREGDPRIKGRLRELRQEWLRKARTASQVKGADVLVTNPTHYAVALHYRHGQTPAPVIQARGVGELALRMRETARRHGVPIVENPPLARALYKVPGETPFVPEAQFHDVARILRWVYAARRGAGGVAA</sequence>
<proteinExistence type="inferred from homology"/>
<dbReference type="Pfam" id="PF01312">
    <property type="entry name" value="Bac_export_2"/>
    <property type="match status" value="1"/>
</dbReference>
<dbReference type="PRINTS" id="PR00950">
    <property type="entry name" value="TYPE3IMSPROT"/>
</dbReference>
<accession>A0A1W6L527</accession>
<comment type="similarity">
    <text evidence="1">Belongs to the type III secretion exporter family.</text>
</comment>
<dbReference type="EMBL" id="CP015118">
    <property type="protein sequence ID" value="ARN19322.1"/>
    <property type="molecule type" value="Genomic_DNA"/>
</dbReference>
<name>A0A1W6L527_9BURK</name>